<dbReference type="SUPFAM" id="SSF161084">
    <property type="entry name" value="MAPEG domain-like"/>
    <property type="match status" value="1"/>
</dbReference>
<dbReference type="RefSeq" id="WP_135945150.1">
    <property type="nucleotide sequence ID" value="NZ_BMEI01000003.1"/>
</dbReference>
<keyword evidence="3 5" id="KW-1133">Transmembrane helix</keyword>
<dbReference type="Proteomes" id="UP000305451">
    <property type="component" value="Unassembled WGS sequence"/>
</dbReference>
<dbReference type="Gene3D" id="1.20.120.550">
    <property type="entry name" value="Membrane associated eicosanoid/glutathione metabolism-like domain"/>
    <property type="match status" value="1"/>
</dbReference>
<comment type="caution">
    <text evidence="6">The sequence shown here is derived from an EMBL/GenBank/DDBJ whole genome shotgun (WGS) entry which is preliminary data.</text>
</comment>
<keyword evidence="2 5" id="KW-0812">Transmembrane</keyword>
<gene>
    <name evidence="6" type="ORF">E5162_10125</name>
</gene>
<evidence type="ECO:0000313" key="6">
    <source>
        <dbReference type="EMBL" id="TGY92018.1"/>
    </source>
</evidence>
<evidence type="ECO:0000256" key="3">
    <source>
        <dbReference type="ARBA" id="ARBA00022989"/>
    </source>
</evidence>
<reference evidence="6 7" key="1">
    <citation type="journal article" date="2013" name="Int. J. Syst. Evol. Microbiol.">
        <title>Marinicauda pacifica gen. nov., sp. nov., a prosthecate alphaproteobacterium of the family Hyphomonadaceae isolated from deep seawater.</title>
        <authorList>
            <person name="Zhang X.Y."/>
            <person name="Li G.W."/>
            <person name="Wang C.S."/>
            <person name="Zhang Y.J."/>
            <person name="Xu X.W."/>
            <person name="Li H."/>
            <person name="Liu A."/>
            <person name="Liu C."/>
            <person name="Xie B.B."/>
            <person name="Qin Q.L."/>
            <person name="Xu Z."/>
            <person name="Chen X.L."/>
            <person name="Zhou B.C."/>
            <person name="Zhang Y.Z."/>
        </authorList>
    </citation>
    <scope>NUCLEOTIDE SEQUENCE [LARGE SCALE GENOMIC DNA]</scope>
    <source>
        <strain evidence="6 7">P-1 km-3</strain>
    </source>
</reference>
<dbReference type="AlphaFoldDB" id="A0A4S2H8W3"/>
<evidence type="ECO:0000256" key="2">
    <source>
        <dbReference type="ARBA" id="ARBA00022692"/>
    </source>
</evidence>
<evidence type="ECO:0000256" key="4">
    <source>
        <dbReference type="ARBA" id="ARBA00023136"/>
    </source>
</evidence>
<dbReference type="OrthoDB" id="5516290at2"/>
<accession>A0A4S2H8W3</accession>
<keyword evidence="7" id="KW-1185">Reference proteome</keyword>
<keyword evidence="4 5" id="KW-0472">Membrane</keyword>
<dbReference type="Pfam" id="PF01124">
    <property type="entry name" value="MAPEG"/>
    <property type="match status" value="1"/>
</dbReference>
<evidence type="ECO:0000256" key="5">
    <source>
        <dbReference type="SAM" id="Phobius"/>
    </source>
</evidence>
<dbReference type="GO" id="GO:0016020">
    <property type="term" value="C:membrane"/>
    <property type="evidence" value="ECO:0007669"/>
    <property type="project" value="UniProtKB-SubCell"/>
</dbReference>
<dbReference type="EMBL" id="SRXV01000003">
    <property type="protein sequence ID" value="TGY92018.1"/>
    <property type="molecule type" value="Genomic_DNA"/>
</dbReference>
<evidence type="ECO:0000256" key="1">
    <source>
        <dbReference type="ARBA" id="ARBA00004370"/>
    </source>
</evidence>
<protein>
    <submittedName>
        <fullName evidence="6">MAPEG family protein</fullName>
    </submittedName>
</protein>
<feature type="transmembrane region" description="Helical" evidence="5">
    <location>
        <begin position="69"/>
        <end position="96"/>
    </location>
</feature>
<name>A0A4S2H8W3_9PROT</name>
<dbReference type="InterPro" id="IPR023352">
    <property type="entry name" value="MAPEG-like_dom_sf"/>
</dbReference>
<feature type="transmembrane region" description="Helical" evidence="5">
    <location>
        <begin position="116"/>
        <end position="138"/>
    </location>
</feature>
<proteinExistence type="predicted"/>
<feature type="transmembrane region" description="Helical" evidence="5">
    <location>
        <begin position="6"/>
        <end position="25"/>
    </location>
</feature>
<evidence type="ECO:0000313" key="7">
    <source>
        <dbReference type="Proteomes" id="UP000305451"/>
    </source>
</evidence>
<dbReference type="InterPro" id="IPR001129">
    <property type="entry name" value="Membr-assoc_MAPEG"/>
</dbReference>
<organism evidence="6 7">
    <name type="scientific">Marinicauda pacifica</name>
    <dbReference type="NCBI Taxonomy" id="1133559"/>
    <lineage>
        <taxon>Bacteria</taxon>
        <taxon>Pseudomonadati</taxon>
        <taxon>Pseudomonadota</taxon>
        <taxon>Alphaproteobacteria</taxon>
        <taxon>Maricaulales</taxon>
        <taxon>Maricaulaceae</taxon>
        <taxon>Marinicauda</taxon>
    </lineage>
</organism>
<sequence length="139" mass="15780">MFLTILTPALVLLCWTLIMWVWMYATRIPAMQKAGIKPAELKEKSQLEVLLRSVRQIADNYNHLHEQPVVFYALVFYSHLVGVKTSVAITLAWAYVLLRIAHSLWQALVNFIPVRFVLFSLSSLALIALAVLNVFALLA</sequence>
<comment type="subcellular location">
    <subcellularLocation>
        <location evidence="1">Membrane</location>
    </subcellularLocation>
</comment>